<reference evidence="4" key="3">
    <citation type="submission" date="2015-04" db="UniProtKB">
        <authorList>
            <consortium name="EnsemblPlants"/>
        </authorList>
    </citation>
    <scope>IDENTIFICATION</scope>
    <source>
        <strain evidence="4">cv. Jemalong A17</strain>
    </source>
</reference>
<feature type="region of interest" description="Disordered" evidence="1">
    <location>
        <begin position="1"/>
        <end position="44"/>
    </location>
</feature>
<keyword evidence="2" id="KW-0472">Membrane</keyword>
<dbReference type="HOGENOM" id="CLU_2641896_0_0_1"/>
<dbReference type="Proteomes" id="UP000002051">
    <property type="component" value="Chromosome 6"/>
</dbReference>
<evidence type="ECO:0000313" key="4">
    <source>
        <dbReference type="EnsemblPlants" id="AES76847"/>
    </source>
</evidence>
<proteinExistence type="predicted"/>
<dbReference type="AlphaFoldDB" id="G7KPF8"/>
<evidence type="ECO:0000256" key="2">
    <source>
        <dbReference type="SAM" id="Phobius"/>
    </source>
</evidence>
<keyword evidence="5" id="KW-1185">Reference proteome</keyword>
<protein>
    <submittedName>
        <fullName evidence="3">Transmembrane protein, putative</fullName>
    </submittedName>
</protein>
<evidence type="ECO:0000313" key="3">
    <source>
        <dbReference type="EMBL" id="AES76847.1"/>
    </source>
</evidence>
<name>G7KPF8_MEDTR</name>
<accession>G7KPF8</accession>
<dbReference type="EMBL" id="CM001222">
    <property type="protein sequence ID" value="AES76847.1"/>
    <property type="molecule type" value="Genomic_DNA"/>
</dbReference>
<keyword evidence="2 3" id="KW-0812">Transmembrane</keyword>
<organism evidence="3 5">
    <name type="scientific">Medicago truncatula</name>
    <name type="common">Barrel medic</name>
    <name type="synonym">Medicago tribuloides</name>
    <dbReference type="NCBI Taxonomy" id="3880"/>
    <lineage>
        <taxon>Eukaryota</taxon>
        <taxon>Viridiplantae</taxon>
        <taxon>Streptophyta</taxon>
        <taxon>Embryophyta</taxon>
        <taxon>Tracheophyta</taxon>
        <taxon>Spermatophyta</taxon>
        <taxon>Magnoliopsida</taxon>
        <taxon>eudicotyledons</taxon>
        <taxon>Gunneridae</taxon>
        <taxon>Pentapetalae</taxon>
        <taxon>rosids</taxon>
        <taxon>fabids</taxon>
        <taxon>Fabales</taxon>
        <taxon>Fabaceae</taxon>
        <taxon>Papilionoideae</taxon>
        <taxon>50 kb inversion clade</taxon>
        <taxon>NPAAA clade</taxon>
        <taxon>Hologalegina</taxon>
        <taxon>IRL clade</taxon>
        <taxon>Trifolieae</taxon>
        <taxon>Medicago</taxon>
    </lineage>
</organism>
<dbReference type="EnsemblPlants" id="AES76847">
    <property type="protein sequence ID" value="AES76847"/>
    <property type="gene ID" value="MTR_6g087940"/>
</dbReference>
<gene>
    <name evidence="3" type="ordered locus">MTR_6g087940</name>
</gene>
<feature type="compositionally biased region" description="Acidic residues" evidence="1">
    <location>
        <begin position="20"/>
        <end position="41"/>
    </location>
</feature>
<evidence type="ECO:0000313" key="5">
    <source>
        <dbReference type="Proteomes" id="UP000002051"/>
    </source>
</evidence>
<feature type="compositionally biased region" description="Polar residues" evidence="1">
    <location>
        <begin position="1"/>
        <end position="10"/>
    </location>
</feature>
<reference evidence="3 5" key="2">
    <citation type="journal article" date="2014" name="BMC Genomics">
        <title>An improved genome release (version Mt4.0) for the model legume Medicago truncatula.</title>
        <authorList>
            <person name="Tang H."/>
            <person name="Krishnakumar V."/>
            <person name="Bidwell S."/>
            <person name="Rosen B."/>
            <person name="Chan A."/>
            <person name="Zhou S."/>
            <person name="Gentzbittel L."/>
            <person name="Childs K.L."/>
            <person name="Yandell M."/>
            <person name="Gundlach H."/>
            <person name="Mayer K.F."/>
            <person name="Schwartz D.C."/>
            <person name="Town C.D."/>
        </authorList>
    </citation>
    <scope>GENOME REANNOTATION</scope>
    <source>
        <strain evidence="4 5">cv. Jemalong A17</strain>
    </source>
</reference>
<reference evidence="3 5" key="1">
    <citation type="journal article" date="2011" name="Nature">
        <title>The Medicago genome provides insight into the evolution of rhizobial symbioses.</title>
        <authorList>
            <person name="Young N.D."/>
            <person name="Debelle F."/>
            <person name="Oldroyd G.E."/>
            <person name="Geurts R."/>
            <person name="Cannon S.B."/>
            <person name="Udvardi M.K."/>
            <person name="Benedito V.A."/>
            <person name="Mayer K.F."/>
            <person name="Gouzy J."/>
            <person name="Schoof H."/>
            <person name="Van de Peer Y."/>
            <person name="Proost S."/>
            <person name="Cook D.R."/>
            <person name="Meyers B.C."/>
            <person name="Spannagl M."/>
            <person name="Cheung F."/>
            <person name="De Mita S."/>
            <person name="Krishnakumar V."/>
            <person name="Gundlach H."/>
            <person name="Zhou S."/>
            <person name="Mudge J."/>
            <person name="Bharti A.K."/>
            <person name="Murray J.D."/>
            <person name="Naoumkina M.A."/>
            <person name="Rosen B."/>
            <person name="Silverstein K.A."/>
            <person name="Tang H."/>
            <person name="Rombauts S."/>
            <person name="Zhao P.X."/>
            <person name="Zhou P."/>
            <person name="Barbe V."/>
            <person name="Bardou P."/>
            <person name="Bechner M."/>
            <person name="Bellec A."/>
            <person name="Berger A."/>
            <person name="Berges H."/>
            <person name="Bidwell S."/>
            <person name="Bisseling T."/>
            <person name="Choisne N."/>
            <person name="Couloux A."/>
            <person name="Denny R."/>
            <person name="Deshpande S."/>
            <person name="Dai X."/>
            <person name="Doyle J.J."/>
            <person name="Dudez A.M."/>
            <person name="Farmer A.D."/>
            <person name="Fouteau S."/>
            <person name="Franken C."/>
            <person name="Gibelin C."/>
            <person name="Gish J."/>
            <person name="Goldstein S."/>
            <person name="Gonzalez A.J."/>
            <person name="Green P.J."/>
            <person name="Hallab A."/>
            <person name="Hartog M."/>
            <person name="Hua A."/>
            <person name="Humphray S.J."/>
            <person name="Jeong D.H."/>
            <person name="Jing Y."/>
            <person name="Jocker A."/>
            <person name="Kenton S.M."/>
            <person name="Kim D.J."/>
            <person name="Klee K."/>
            <person name="Lai H."/>
            <person name="Lang C."/>
            <person name="Lin S."/>
            <person name="Macmil S.L."/>
            <person name="Magdelenat G."/>
            <person name="Matthews L."/>
            <person name="McCorrison J."/>
            <person name="Monaghan E.L."/>
            <person name="Mun J.H."/>
            <person name="Najar F.Z."/>
            <person name="Nicholson C."/>
            <person name="Noirot C."/>
            <person name="O'Bleness M."/>
            <person name="Paule C.R."/>
            <person name="Poulain J."/>
            <person name="Prion F."/>
            <person name="Qin B."/>
            <person name="Qu C."/>
            <person name="Retzel E.F."/>
            <person name="Riddle C."/>
            <person name="Sallet E."/>
            <person name="Samain S."/>
            <person name="Samson N."/>
            <person name="Sanders I."/>
            <person name="Saurat O."/>
            <person name="Scarpelli C."/>
            <person name="Schiex T."/>
            <person name="Segurens B."/>
            <person name="Severin A.J."/>
            <person name="Sherrier D.J."/>
            <person name="Shi R."/>
            <person name="Sims S."/>
            <person name="Singer S.R."/>
            <person name="Sinharoy S."/>
            <person name="Sterck L."/>
            <person name="Viollet A."/>
            <person name="Wang B.B."/>
            <person name="Wang K."/>
            <person name="Wang M."/>
            <person name="Wang X."/>
            <person name="Warfsmann J."/>
            <person name="Weissenbach J."/>
            <person name="White D.D."/>
            <person name="White J.D."/>
            <person name="Wiley G.B."/>
            <person name="Wincker P."/>
            <person name="Xing Y."/>
            <person name="Yang L."/>
            <person name="Yao Z."/>
            <person name="Ying F."/>
            <person name="Zhai J."/>
            <person name="Zhou L."/>
            <person name="Zuber A."/>
            <person name="Denarie J."/>
            <person name="Dixon R.A."/>
            <person name="May G.D."/>
            <person name="Schwartz D.C."/>
            <person name="Rogers J."/>
            <person name="Quetier F."/>
            <person name="Town C.D."/>
            <person name="Roe B.A."/>
        </authorList>
    </citation>
    <scope>NUCLEOTIDE SEQUENCE [LARGE SCALE GENOMIC DNA]</scope>
    <source>
        <strain evidence="3">A17</strain>
        <strain evidence="4 5">cv. Jemalong A17</strain>
    </source>
</reference>
<feature type="transmembrane region" description="Helical" evidence="2">
    <location>
        <begin position="55"/>
        <end position="76"/>
    </location>
</feature>
<dbReference type="PaxDb" id="3880-AES76847"/>
<sequence>MGITNHSSLQENEKDTKEGNDEDEEVSEMEVTKEEDSDEDQLSSLAEGIATTTVVSHWIILSLSLILFISVSSILII</sequence>
<keyword evidence="2" id="KW-1133">Transmembrane helix</keyword>
<evidence type="ECO:0000256" key="1">
    <source>
        <dbReference type="SAM" id="MobiDB-lite"/>
    </source>
</evidence>